<reference evidence="1 2" key="1">
    <citation type="submission" date="2018-06" db="EMBL/GenBank/DDBJ databases">
        <authorList>
            <consortium name="Pathogen Informatics"/>
            <person name="Doyle S."/>
        </authorList>
    </citation>
    <scope>NUCLEOTIDE SEQUENCE [LARGE SCALE GENOMIC DNA]</scope>
    <source>
        <strain evidence="1 2">NCTC11155</strain>
    </source>
</reference>
<organism evidence="1 2">
    <name type="scientific">Bacteroides eggerthii</name>
    <dbReference type="NCBI Taxonomy" id="28111"/>
    <lineage>
        <taxon>Bacteria</taxon>
        <taxon>Pseudomonadati</taxon>
        <taxon>Bacteroidota</taxon>
        <taxon>Bacteroidia</taxon>
        <taxon>Bacteroidales</taxon>
        <taxon>Bacteroidaceae</taxon>
        <taxon>Bacteroides</taxon>
    </lineage>
</organism>
<proteinExistence type="predicted"/>
<evidence type="ECO:0000313" key="2">
    <source>
        <dbReference type="Proteomes" id="UP000254424"/>
    </source>
</evidence>
<evidence type="ECO:0000313" key="1">
    <source>
        <dbReference type="EMBL" id="SUV30024.1"/>
    </source>
</evidence>
<accession>A0A380YMS3</accession>
<protein>
    <submittedName>
        <fullName evidence="1">Transposase</fullName>
    </submittedName>
</protein>
<gene>
    <name evidence="1" type="ORF">NCTC11155_02021</name>
</gene>
<sequence length="38" mass="4183">MSEEFDFESIKNKALEQLKSGKPLLGKDGAFAPLLESN</sequence>
<name>A0A380YMS3_9BACE</name>
<dbReference type="AlphaFoldDB" id="A0A380YMS3"/>
<dbReference type="EMBL" id="UFSX01000001">
    <property type="protein sequence ID" value="SUV30024.1"/>
    <property type="molecule type" value="Genomic_DNA"/>
</dbReference>
<dbReference type="Proteomes" id="UP000254424">
    <property type="component" value="Unassembled WGS sequence"/>
</dbReference>